<dbReference type="OrthoDB" id="917674at2"/>
<organism evidence="2 3">
    <name type="scientific">Chryseobacterium defluvii</name>
    <dbReference type="NCBI Taxonomy" id="160396"/>
    <lineage>
        <taxon>Bacteria</taxon>
        <taxon>Pseudomonadati</taxon>
        <taxon>Bacteroidota</taxon>
        <taxon>Flavobacteriia</taxon>
        <taxon>Flavobacteriales</taxon>
        <taxon>Weeksellaceae</taxon>
        <taxon>Chryseobacterium group</taxon>
        <taxon>Chryseobacterium</taxon>
    </lineage>
</organism>
<gene>
    <name evidence="2" type="ORF">BCF58_0992</name>
</gene>
<dbReference type="EMBL" id="RBXB01000001">
    <property type="protein sequence ID" value="RKT01768.1"/>
    <property type="molecule type" value="Genomic_DNA"/>
</dbReference>
<accession>A0A495SNC2</accession>
<dbReference type="AlphaFoldDB" id="A0A495SNC2"/>
<comment type="caution">
    <text evidence="2">The sequence shown here is derived from an EMBL/GenBank/DDBJ whole genome shotgun (WGS) entry which is preliminary data.</text>
</comment>
<dbReference type="RefSeq" id="WP_147462025.1">
    <property type="nucleotide sequence ID" value="NZ_RBXB01000001.1"/>
</dbReference>
<feature type="region of interest" description="Disordered" evidence="1">
    <location>
        <begin position="1"/>
        <end position="22"/>
    </location>
</feature>
<evidence type="ECO:0000313" key="2">
    <source>
        <dbReference type="EMBL" id="RKT01768.1"/>
    </source>
</evidence>
<evidence type="ECO:0000313" key="3">
    <source>
        <dbReference type="Proteomes" id="UP000272428"/>
    </source>
</evidence>
<sequence length="395" mass="46786">MMSNAKTYSVGNNTFPQKRKGTQTLSSLGGVRKLDAEAKRCAGNQKGQKKVRSHSYVANGFLRTSFLPKYRETEITRVSRKSAKLERDFFESLFKLTEHYSIEISKIDQLEFPYSIFLTLANVKKQLKNTVNNWSDIRLVQDKEKTYLISEERYDSGSTLFYIPVFPLYKMLHDRDRRKTATLLLSVFSYLYHVADIPYYRQQESYLYWEYEMLKDWMLDDEIQDGEKDKRLDEMNISEWVGDNIEKKIYHQNNLTFFQHRIDHFKPKDQLDRDCLLVAEKILSLYKTYPTATIFRNASSLIDTDNDDVSEEIISMDRYISFYADNVGWLSSTLFEMVNNEFQEFSDTQEPVIEKRFDGNDMEGKDLLFESSLFDLLHDIIDLLNEYRKLSNEKY</sequence>
<protein>
    <submittedName>
        <fullName evidence="2">Uncharacterized protein</fullName>
    </submittedName>
</protein>
<proteinExistence type="predicted"/>
<reference evidence="2 3" key="1">
    <citation type="submission" date="2018-10" db="EMBL/GenBank/DDBJ databases">
        <title>Genomic Encyclopedia of Archaeal and Bacterial Type Strains, Phase II (KMG-II): from individual species to whole genera.</title>
        <authorList>
            <person name="Goeker M."/>
        </authorList>
    </citation>
    <scope>NUCLEOTIDE SEQUENCE [LARGE SCALE GENOMIC DNA]</scope>
    <source>
        <strain evidence="2 3">DSM 14219</strain>
    </source>
</reference>
<evidence type="ECO:0000256" key="1">
    <source>
        <dbReference type="SAM" id="MobiDB-lite"/>
    </source>
</evidence>
<name>A0A495SNC2_9FLAO</name>
<dbReference type="Proteomes" id="UP000272428">
    <property type="component" value="Unassembled WGS sequence"/>
</dbReference>
<keyword evidence="3" id="KW-1185">Reference proteome</keyword>